<proteinExistence type="predicted"/>
<name>A0ABN3KG07_9ACTN</name>
<keyword evidence="2" id="KW-1185">Reference proteome</keyword>
<sequence>MTLADFAPAARQTLIRAGIQAEGPTLGTDPLLLALTQGGPVAGLDLTLTTPGAPDRALLATLGIDVDEVHRRASEATSLRLDDPSLWRLRRSPFLPLRVTLSGPAKQLTFNEAGRKTLEVSLWSARRQGRAQATREDLLWGLLADASNNAVQTLHRHRVDVRALWTTLKAA</sequence>
<dbReference type="InterPro" id="IPR036628">
    <property type="entry name" value="Clp_N_dom_sf"/>
</dbReference>
<comment type="caution">
    <text evidence="1">The sequence shown here is derived from an EMBL/GenBank/DDBJ whole genome shotgun (WGS) entry which is preliminary data.</text>
</comment>
<gene>
    <name evidence="1" type="ORF">GCM10010191_92560</name>
</gene>
<dbReference type="Gene3D" id="1.10.1780.10">
    <property type="entry name" value="Clp, N-terminal domain"/>
    <property type="match status" value="1"/>
</dbReference>
<evidence type="ECO:0000313" key="2">
    <source>
        <dbReference type="Proteomes" id="UP001501231"/>
    </source>
</evidence>
<dbReference type="Proteomes" id="UP001501231">
    <property type="component" value="Unassembled WGS sequence"/>
</dbReference>
<dbReference type="EMBL" id="BAAARW010000048">
    <property type="protein sequence ID" value="GAA2458195.1"/>
    <property type="molecule type" value="Genomic_DNA"/>
</dbReference>
<evidence type="ECO:0000313" key="1">
    <source>
        <dbReference type="EMBL" id="GAA2458195.1"/>
    </source>
</evidence>
<protein>
    <submittedName>
        <fullName evidence="1">Uncharacterized protein</fullName>
    </submittedName>
</protein>
<accession>A0ABN3KG07</accession>
<organism evidence="1 2">
    <name type="scientific">Actinomadura vinacea</name>
    <dbReference type="NCBI Taxonomy" id="115336"/>
    <lineage>
        <taxon>Bacteria</taxon>
        <taxon>Bacillati</taxon>
        <taxon>Actinomycetota</taxon>
        <taxon>Actinomycetes</taxon>
        <taxon>Streptosporangiales</taxon>
        <taxon>Thermomonosporaceae</taxon>
        <taxon>Actinomadura</taxon>
    </lineage>
</organism>
<reference evidence="1 2" key="1">
    <citation type="journal article" date="2019" name="Int. J. Syst. Evol. Microbiol.">
        <title>The Global Catalogue of Microorganisms (GCM) 10K type strain sequencing project: providing services to taxonomists for standard genome sequencing and annotation.</title>
        <authorList>
            <consortium name="The Broad Institute Genomics Platform"/>
            <consortium name="The Broad Institute Genome Sequencing Center for Infectious Disease"/>
            <person name="Wu L."/>
            <person name="Ma J."/>
        </authorList>
    </citation>
    <scope>NUCLEOTIDE SEQUENCE [LARGE SCALE GENOMIC DNA]</scope>
    <source>
        <strain evidence="1 2">JCM 3325</strain>
    </source>
</reference>